<dbReference type="SUPFAM" id="SSF63848">
    <property type="entry name" value="Cell-division inhibitor MinC, C-terminal domain"/>
    <property type="match status" value="1"/>
</dbReference>
<evidence type="ECO:0000256" key="4">
    <source>
        <dbReference type="ARBA" id="ARBA00023306"/>
    </source>
</evidence>
<keyword evidence="4 6" id="KW-0131">Cell cycle</keyword>
<dbReference type="NCBIfam" id="TIGR01222">
    <property type="entry name" value="minC"/>
    <property type="match status" value="1"/>
</dbReference>
<evidence type="ECO:0000256" key="5">
    <source>
        <dbReference type="ARBA" id="ARBA00025606"/>
    </source>
</evidence>
<dbReference type="Gene3D" id="2.160.20.70">
    <property type="match status" value="1"/>
</dbReference>
<dbReference type="InterPro" id="IPR005526">
    <property type="entry name" value="Septum_form_inhib_MinC_C"/>
</dbReference>
<keyword evidence="3 6" id="KW-0717">Septation</keyword>
<dbReference type="GO" id="GO:1901891">
    <property type="term" value="P:regulation of cell septum assembly"/>
    <property type="evidence" value="ECO:0007669"/>
    <property type="project" value="InterPro"/>
</dbReference>
<evidence type="ECO:0000259" key="8">
    <source>
        <dbReference type="Pfam" id="PF05209"/>
    </source>
</evidence>
<dbReference type="Gene3D" id="3.30.70.260">
    <property type="match status" value="1"/>
</dbReference>
<dbReference type="InterPro" id="IPR036145">
    <property type="entry name" value="MinC_C_sf"/>
</dbReference>
<comment type="subunit">
    <text evidence="6">Interacts with MinD and FtsZ.</text>
</comment>
<dbReference type="PANTHER" id="PTHR34108">
    <property type="entry name" value="SEPTUM SITE-DETERMINING PROTEIN MINC"/>
    <property type="match status" value="1"/>
</dbReference>
<dbReference type="PANTHER" id="PTHR34108:SF1">
    <property type="entry name" value="SEPTUM SITE-DETERMINING PROTEIN MINC"/>
    <property type="match status" value="1"/>
</dbReference>
<evidence type="ECO:0000313" key="9">
    <source>
        <dbReference type="EMBL" id="MBM2354392.1"/>
    </source>
</evidence>
<dbReference type="EMBL" id="JAFBWN010000003">
    <property type="protein sequence ID" value="MBM2354392.1"/>
    <property type="molecule type" value="Genomic_DNA"/>
</dbReference>
<evidence type="ECO:0000256" key="2">
    <source>
        <dbReference type="ARBA" id="ARBA00022618"/>
    </source>
</evidence>
<organism evidence="9 10">
    <name type="scientific">Pseudosulfitobacter pseudonitzschiae</name>
    <dbReference type="NCBI Taxonomy" id="1402135"/>
    <lineage>
        <taxon>Bacteria</taxon>
        <taxon>Pseudomonadati</taxon>
        <taxon>Pseudomonadota</taxon>
        <taxon>Alphaproteobacteria</taxon>
        <taxon>Rhodobacterales</taxon>
        <taxon>Roseobacteraceae</taxon>
        <taxon>Pseudosulfitobacter</taxon>
    </lineage>
</organism>
<dbReference type="InterPro" id="IPR013033">
    <property type="entry name" value="MinC"/>
</dbReference>
<evidence type="ECO:0000259" key="7">
    <source>
        <dbReference type="Pfam" id="PF03775"/>
    </source>
</evidence>
<proteinExistence type="inferred from homology"/>
<feature type="domain" description="Septum formation inhibitor MinC N-terminal" evidence="8">
    <location>
        <begin position="12"/>
        <end position="84"/>
    </location>
</feature>
<feature type="domain" description="Septum formation inhibitor MinC C-terminal" evidence="7">
    <location>
        <begin position="136"/>
        <end position="237"/>
    </location>
</feature>
<dbReference type="GO" id="GO:0051302">
    <property type="term" value="P:regulation of cell division"/>
    <property type="evidence" value="ECO:0007669"/>
    <property type="project" value="InterPro"/>
</dbReference>
<dbReference type="InterPro" id="IPR007874">
    <property type="entry name" value="MinC_N"/>
</dbReference>
<evidence type="ECO:0000256" key="1">
    <source>
        <dbReference type="ARBA" id="ARBA00006291"/>
    </source>
</evidence>
<dbReference type="GO" id="GO:0000902">
    <property type="term" value="P:cell morphogenesis"/>
    <property type="evidence" value="ECO:0007669"/>
    <property type="project" value="InterPro"/>
</dbReference>
<reference evidence="9" key="1">
    <citation type="submission" date="2021-01" db="EMBL/GenBank/DDBJ databases">
        <title>Diatom-associated Roseobacters Show Island Model of Population Structure.</title>
        <authorList>
            <person name="Qu L."/>
            <person name="Feng X."/>
            <person name="Chen Y."/>
            <person name="Li L."/>
            <person name="Wang X."/>
            <person name="Hu Z."/>
            <person name="Wang H."/>
            <person name="Luo H."/>
        </authorList>
    </citation>
    <scope>NUCLEOTIDE SEQUENCE</scope>
    <source>
        <strain evidence="9">SM26-45</strain>
    </source>
</reference>
<accession>A0A9Q2NKU0</accession>
<dbReference type="Proteomes" id="UP000809337">
    <property type="component" value="Unassembled WGS sequence"/>
</dbReference>
<sequence length="240" mass="25959">MPTGGAVRAEPIQVRGRFLTAIAIRIEVDTPDASFFAALDEKIRSAANLMVGAPILLDFEKVPGFASRDHLGELVRAIRAKGLLLFGVQNATPEQQALAEEFGLIQVLVGRDTPVQQARATSPRRSRLVAQPENKVIHRHVRSGQLVVAERGDLTIIGSVASGAEVLASGNIHIYGTLRGRAMAGVEGDTSARIFCSKLEAELLAIAGLFKTSETIHPDLRRCNVQAFLEDETLHIERLV</sequence>
<dbReference type="GO" id="GO:0000917">
    <property type="term" value="P:division septum assembly"/>
    <property type="evidence" value="ECO:0007669"/>
    <property type="project" value="UniProtKB-KW"/>
</dbReference>
<comment type="function">
    <text evidence="5 6">Cell division inhibitor that blocks the formation of polar Z ring septums. Rapidly oscillates between the poles of the cell to destabilize FtsZ filaments that have formed before they mature into polar Z rings. Prevents FtsZ polymerization.</text>
</comment>
<name>A0A9Q2NKU0_9RHOB</name>
<dbReference type="InterPro" id="IPR016098">
    <property type="entry name" value="CAP/MinC_C"/>
</dbReference>
<gene>
    <name evidence="6 9" type="primary">minC</name>
    <name evidence="9" type="ORF">JQX14_07575</name>
</gene>
<dbReference type="HAMAP" id="MF_00267">
    <property type="entry name" value="MinC"/>
    <property type="match status" value="1"/>
</dbReference>
<evidence type="ECO:0000256" key="6">
    <source>
        <dbReference type="HAMAP-Rule" id="MF_00267"/>
    </source>
</evidence>
<protein>
    <recommendedName>
        <fullName evidence="6">Probable septum site-determining protein MinC</fullName>
    </recommendedName>
</protein>
<dbReference type="Pfam" id="PF03775">
    <property type="entry name" value="MinC_C"/>
    <property type="match status" value="1"/>
</dbReference>
<dbReference type="Pfam" id="PF05209">
    <property type="entry name" value="MinC_N"/>
    <property type="match status" value="1"/>
</dbReference>
<dbReference type="AlphaFoldDB" id="A0A9Q2NKU0"/>
<keyword evidence="2 6" id="KW-0132">Cell division</keyword>
<evidence type="ECO:0000313" key="10">
    <source>
        <dbReference type="Proteomes" id="UP000809337"/>
    </source>
</evidence>
<evidence type="ECO:0000256" key="3">
    <source>
        <dbReference type="ARBA" id="ARBA00023210"/>
    </source>
</evidence>
<comment type="caution">
    <text evidence="9">The sequence shown here is derived from an EMBL/GenBank/DDBJ whole genome shotgun (WGS) entry which is preliminary data.</text>
</comment>
<comment type="similarity">
    <text evidence="1 6">Belongs to the MinC family.</text>
</comment>